<feature type="transmembrane region" description="Helical" evidence="7">
    <location>
        <begin position="201"/>
        <end position="219"/>
    </location>
</feature>
<evidence type="ECO:0000259" key="8">
    <source>
        <dbReference type="Pfam" id="PF01694"/>
    </source>
</evidence>
<dbReference type="Gene3D" id="1.20.1540.10">
    <property type="entry name" value="Rhomboid-like"/>
    <property type="match status" value="1"/>
</dbReference>
<dbReference type="Pfam" id="PF01694">
    <property type="entry name" value="Rhomboid"/>
    <property type="match status" value="1"/>
</dbReference>
<reference evidence="9 10" key="1">
    <citation type="submission" date="2024-03" db="EMBL/GenBank/DDBJ databases">
        <title>Genome-scale model development and genomic sequencing of the oleaginous clade Lipomyces.</title>
        <authorList>
            <consortium name="Lawrence Berkeley National Laboratory"/>
            <person name="Czajka J.J."/>
            <person name="Han Y."/>
            <person name="Kim J."/>
            <person name="Mondo S.J."/>
            <person name="Hofstad B.A."/>
            <person name="Robles A."/>
            <person name="Haridas S."/>
            <person name="Riley R."/>
            <person name="LaButti K."/>
            <person name="Pangilinan J."/>
            <person name="Andreopoulos W."/>
            <person name="Lipzen A."/>
            <person name="Yan J."/>
            <person name="Wang M."/>
            <person name="Ng V."/>
            <person name="Grigoriev I.V."/>
            <person name="Spatafora J.W."/>
            <person name="Magnuson J.K."/>
            <person name="Baker S.E."/>
            <person name="Pomraning K.R."/>
        </authorList>
    </citation>
    <scope>NUCLEOTIDE SEQUENCE [LARGE SCALE GENOMIC DNA]</scope>
    <source>
        <strain evidence="9 10">Phaff 52-87</strain>
    </source>
</reference>
<feature type="transmembrane region" description="Helical" evidence="7">
    <location>
        <begin position="119"/>
        <end position="141"/>
    </location>
</feature>
<keyword evidence="10" id="KW-1185">Reference proteome</keyword>
<dbReference type="PANTHER" id="PTHR43731">
    <property type="entry name" value="RHOMBOID PROTEASE"/>
    <property type="match status" value="1"/>
</dbReference>
<evidence type="ECO:0000313" key="9">
    <source>
        <dbReference type="EMBL" id="KAK7208197.1"/>
    </source>
</evidence>
<dbReference type="InterPro" id="IPR050925">
    <property type="entry name" value="Rhomboid_protease_S54"/>
</dbReference>
<organism evidence="9 10">
    <name type="scientific">Myxozyma melibiosi</name>
    <dbReference type="NCBI Taxonomy" id="54550"/>
    <lineage>
        <taxon>Eukaryota</taxon>
        <taxon>Fungi</taxon>
        <taxon>Dikarya</taxon>
        <taxon>Ascomycota</taxon>
        <taxon>Saccharomycotina</taxon>
        <taxon>Lipomycetes</taxon>
        <taxon>Lipomycetales</taxon>
        <taxon>Lipomycetaceae</taxon>
        <taxon>Myxozyma</taxon>
    </lineage>
</organism>
<dbReference type="InterPro" id="IPR022764">
    <property type="entry name" value="Peptidase_S54_rhomboid_dom"/>
</dbReference>
<feature type="domain" description="Peptidase S54 rhomboid" evidence="8">
    <location>
        <begin position="87"/>
        <end position="250"/>
    </location>
</feature>
<evidence type="ECO:0000256" key="6">
    <source>
        <dbReference type="ARBA" id="ARBA00023136"/>
    </source>
</evidence>
<evidence type="ECO:0000313" key="10">
    <source>
        <dbReference type="Proteomes" id="UP001498771"/>
    </source>
</evidence>
<dbReference type="PANTHER" id="PTHR43731:SF14">
    <property type="entry name" value="PRESENILIN-ASSOCIATED RHOMBOID-LIKE PROTEIN, MITOCHONDRIAL"/>
    <property type="match status" value="1"/>
</dbReference>
<keyword evidence="4" id="KW-0378">Hydrolase</keyword>
<proteinExistence type="inferred from homology"/>
<dbReference type="InterPro" id="IPR035952">
    <property type="entry name" value="Rhomboid-like_sf"/>
</dbReference>
<sequence length="275" mass="31122">MTQSFASRPQLSKTLSPAVPSNQTRFYQHWYQKKSGWRYYKYQYYDRFNLPSENAIYALIATFVGVYALKSFVPGFPDLSYSKDKSFIYLFTSSFDHADLGHLFTNCFFIYFMGSMFPASISAATVFAIFTLGGAGGSFLFEMYSSYQARRALAKGNILRYNMEQRSRSCGASGGIFSLLALETLMAPFRPILFMGIVPMRSWVFFVGLVGLDFAQVVYKEIRSEQGYPPSGRQIGNGAHIGGAFMGHVFYNLGIMRLRSRTVRDELEEIDASNI</sequence>
<evidence type="ECO:0000256" key="7">
    <source>
        <dbReference type="SAM" id="Phobius"/>
    </source>
</evidence>
<comment type="subcellular location">
    <subcellularLocation>
        <location evidence="1">Membrane</location>
        <topology evidence="1">Multi-pass membrane protein</topology>
    </subcellularLocation>
</comment>
<accession>A0ABR1FEM2</accession>
<dbReference type="GeneID" id="90036480"/>
<dbReference type="SUPFAM" id="SSF144091">
    <property type="entry name" value="Rhomboid-like"/>
    <property type="match status" value="1"/>
</dbReference>
<keyword evidence="6 7" id="KW-0472">Membrane</keyword>
<comment type="caution">
    <text evidence="9">The sequence shown here is derived from an EMBL/GenBank/DDBJ whole genome shotgun (WGS) entry which is preliminary data.</text>
</comment>
<dbReference type="EMBL" id="JBBJBU010000001">
    <property type="protein sequence ID" value="KAK7208197.1"/>
    <property type="molecule type" value="Genomic_DNA"/>
</dbReference>
<feature type="transmembrane region" description="Helical" evidence="7">
    <location>
        <begin position="170"/>
        <end position="189"/>
    </location>
</feature>
<dbReference type="RefSeq" id="XP_064771230.1">
    <property type="nucleotide sequence ID" value="XM_064910968.1"/>
</dbReference>
<evidence type="ECO:0000256" key="2">
    <source>
        <dbReference type="ARBA" id="ARBA00009045"/>
    </source>
</evidence>
<keyword evidence="3 7" id="KW-0812">Transmembrane</keyword>
<evidence type="ECO:0000256" key="3">
    <source>
        <dbReference type="ARBA" id="ARBA00022692"/>
    </source>
</evidence>
<comment type="similarity">
    <text evidence="2">Belongs to the peptidase S54 family.</text>
</comment>
<feature type="transmembrane region" description="Helical" evidence="7">
    <location>
        <begin position="55"/>
        <end position="76"/>
    </location>
</feature>
<keyword evidence="5 7" id="KW-1133">Transmembrane helix</keyword>
<name>A0ABR1FEM2_9ASCO</name>
<gene>
    <name evidence="9" type="ORF">BZA70DRAFT_265499</name>
</gene>
<dbReference type="Proteomes" id="UP001498771">
    <property type="component" value="Unassembled WGS sequence"/>
</dbReference>
<evidence type="ECO:0000256" key="1">
    <source>
        <dbReference type="ARBA" id="ARBA00004141"/>
    </source>
</evidence>
<evidence type="ECO:0000256" key="5">
    <source>
        <dbReference type="ARBA" id="ARBA00022989"/>
    </source>
</evidence>
<protein>
    <recommendedName>
        <fullName evidence="8">Peptidase S54 rhomboid domain-containing protein</fullName>
    </recommendedName>
</protein>
<evidence type="ECO:0000256" key="4">
    <source>
        <dbReference type="ARBA" id="ARBA00022801"/>
    </source>
</evidence>